<dbReference type="Gene3D" id="3.30.70.100">
    <property type="match status" value="1"/>
</dbReference>
<evidence type="ECO:0000313" key="3">
    <source>
        <dbReference type="EMBL" id="MBW5485992.1"/>
    </source>
</evidence>
<accession>A0ABS6ZE06</accession>
<comment type="caution">
    <text evidence="3">The sequence shown here is derived from an EMBL/GenBank/DDBJ whole genome shotgun (WGS) entry which is preliminary data.</text>
</comment>
<dbReference type="PROSITE" id="PS51725">
    <property type="entry name" value="ABM"/>
    <property type="match status" value="1"/>
</dbReference>
<dbReference type="Pfam" id="PF03992">
    <property type="entry name" value="ABM"/>
    <property type="match status" value="1"/>
</dbReference>
<gene>
    <name evidence="3" type="ORF">GPJ59_30040</name>
</gene>
<keyword evidence="4" id="KW-1185">Reference proteome</keyword>
<dbReference type="Proteomes" id="UP000812013">
    <property type="component" value="Unassembled WGS sequence"/>
</dbReference>
<sequence>MVTFVNKLTVHGDIEEFLAAKERISAFMAAQPGHIAHRTLNSLAEPNVFLEIAEWTDAAAHRAAVTSEAFRGLIGPLAALATPEPGLFRTVEEGPWRTPQPSAALQSVPQQPVPAEPAHAA</sequence>
<feature type="domain" description="ABM" evidence="2">
    <location>
        <begin position="2"/>
        <end position="91"/>
    </location>
</feature>
<dbReference type="InterPro" id="IPR011008">
    <property type="entry name" value="Dimeric_a/b-barrel"/>
</dbReference>
<organism evidence="3 4">
    <name type="scientific">Streptomyces bambusae</name>
    <dbReference type="NCBI Taxonomy" id="1550616"/>
    <lineage>
        <taxon>Bacteria</taxon>
        <taxon>Bacillati</taxon>
        <taxon>Actinomycetota</taxon>
        <taxon>Actinomycetes</taxon>
        <taxon>Kitasatosporales</taxon>
        <taxon>Streptomycetaceae</taxon>
        <taxon>Streptomyces</taxon>
    </lineage>
</organism>
<dbReference type="RefSeq" id="WP_219671078.1">
    <property type="nucleotide sequence ID" value="NZ_WTFF01000324.1"/>
</dbReference>
<dbReference type="EMBL" id="WTFF01000324">
    <property type="protein sequence ID" value="MBW5485992.1"/>
    <property type="molecule type" value="Genomic_DNA"/>
</dbReference>
<protein>
    <submittedName>
        <fullName evidence="3">Antibiotic biosynthesis monooxygenase</fullName>
    </submittedName>
</protein>
<feature type="region of interest" description="Disordered" evidence="1">
    <location>
        <begin position="90"/>
        <end position="121"/>
    </location>
</feature>
<keyword evidence="3" id="KW-0560">Oxidoreductase</keyword>
<reference evidence="3 4" key="1">
    <citation type="submission" date="2019-12" db="EMBL/GenBank/DDBJ databases">
        <title>Genome sequence of Streptomyces bambusae.</title>
        <authorList>
            <person name="Bansal K."/>
            <person name="Choksket S."/>
            <person name="Korpole S."/>
            <person name="Patil P.B."/>
        </authorList>
    </citation>
    <scope>NUCLEOTIDE SEQUENCE [LARGE SCALE GENOMIC DNA]</scope>
    <source>
        <strain evidence="3 4">SK60</strain>
    </source>
</reference>
<feature type="compositionally biased region" description="Polar residues" evidence="1">
    <location>
        <begin position="99"/>
        <end position="110"/>
    </location>
</feature>
<dbReference type="InterPro" id="IPR007138">
    <property type="entry name" value="ABM_dom"/>
</dbReference>
<proteinExistence type="predicted"/>
<dbReference type="SUPFAM" id="SSF54909">
    <property type="entry name" value="Dimeric alpha+beta barrel"/>
    <property type="match status" value="1"/>
</dbReference>
<dbReference type="GO" id="GO:0004497">
    <property type="term" value="F:monooxygenase activity"/>
    <property type="evidence" value="ECO:0007669"/>
    <property type="project" value="UniProtKB-KW"/>
</dbReference>
<name>A0ABS6ZE06_9ACTN</name>
<evidence type="ECO:0000256" key="1">
    <source>
        <dbReference type="SAM" id="MobiDB-lite"/>
    </source>
</evidence>
<keyword evidence="3" id="KW-0503">Monooxygenase</keyword>
<evidence type="ECO:0000259" key="2">
    <source>
        <dbReference type="PROSITE" id="PS51725"/>
    </source>
</evidence>
<evidence type="ECO:0000313" key="4">
    <source>
        <dbReference type="Proteomes" id="UP000812013"/>
    </source>
</evidence>